<evidence type="ECO:0000313" key="1">
    <source>
        <dbReference type="EMBL" id="CAK5272992.1"/>
    </source>
</evidence>
<keyword evidence="2" id="KW-1185">Reference proteome</keyword>
<reference evidence="1" key="1">
    <citation type="submission" date="2023-11" db="EMBL/GenBank/DDBJ databases">
        <authorList>
            <person name="De Vega J J."/>
            <person name="De Vega J J."/>
        </authorList>
    </citation>
    <scope>NUCLEOTIDE SEQUENCE</scope>
</reference>
<dbReference type="Proteomes" id="UP001295794">
    <property type="component" value="Unassembled WGS sequence"/>
</dbReference>
<accession>A0AAD2HCC8</accession>
<comment type="caution">
    <text evidence="1">The sequence shown here is derived from an EMBL/GenBank/DDBJ whole genome shotgun (WGS) entry which is preliminary data.</text>
</comment>
<evidence type="ECO:0000313" key="2">
    <source>
        <dbReference type="Proteomes" id="UP001295794"/>
    </source>
</evidence>
<protein>
    <submittedName>
        <fullName evidence="1">Uncharacterized protein</fullName>
    </submittedName>
</protein>
<name>A0AAD2HCC8_9AGAR</name>
<proteinExistence type="predicted"/>
<organism evidence="1 2">
    <name type="scientific">Mycena citricolor</name>
    <dbReference type="NCBI Taxonomy" id="2018698"/>
    <lineage>
        <taxon>Eukaryota</taxon>
        <taxon>Fungi</taxon>
        <taxon>Dikarya</taxon>
        <taxon>Basidiomycota</taxon>
        <taxon>Agaricomycotina</taxon>
        <taxon>Agaricomycetes</taxon>
        <taxon>Agaricomycetidae</taxon>
        <taxon>Agaricales</taxon>
        <taxon>Marasmiineae</taxon>
        <taxon>Mycenaceae</taxon>
        <taxon>Mycena</taxon>
    </lineage>
</organism>
<gene>
    <name evidence="1" type="ORF">MYCIT1_LOCUS19053</name>
</gene>
<sequence>MRESALAGQIFRAESGAGTCPENDTCPSLQASVLKPPKTALFGHQLRFIHFEVDFCGKIWESVNF</sequence>
<dbReference type="EMBL" id="CAVNYO010000191">
    <property type="protein sequence ID" value="CAK5272992.1"/>
    <property type="molecule type" value="Genomic_DNA"/>
</dbReference>
<dbReference type="AlphaFoldDB" id="A0AAD2HCC8"/>